<dbReference type="OrthoDB" id="3308at2759"/>
<dbReference type="RefSeq" id="XP_004991102.1">
    <property type="nucleotide sequence ID" value="XM_004991045.1"/>
</dbReference>
<dbReference type="AlphaFoldDB" id="F2UHY1"/>
<evidence type="ECO:0000256" key="9">
    <source>
        <dbReference type="ARBA" id="ARBA00023128"/>
    </source>
</evidence>
<keyword evidence="3 11" id="KW-0813">Transport</keyword>
<dbReference type="Pfam" id="PF06212">
    <property type="entry name" value="GRIM-19"/>
    <property type="match status" value="1"/>
</dbReference>
<comment type="similarity">
    <text evidence="2 11">Belongs to the complex I NDUFA13 subunit family.</text>
</comment>
<evidence type="ECO:0000256" key="11">
    <source>
        <dbReference type="RuleBase" id="RU368034"/>
    </source>
</evidence>
<dbReference type="EMBL" id="GL832975">
    <property type="protein sequence ID" value="EGD76730.1"/>
    <property type="molecule type" value="Genomic_DNA"/>
</dbReference>
<keyword evidence="8 11" id="KW-1133">Transmembrane helix</keyword>
<evidence type="ECO:0000256" key="3">
    <source>
        <dbReference type="ARBA" id="ARBA00022448"/>
    </source>
</evidence>
<evidence type="ECO:0000313" key="13">
    <source>
        <dbReference type="Proteomes" id="UP000007799"/>
    </source>
</evidence>
<dbReference type="FunCoup" id="F2UHY1">
    <property type="interactions" value="1343"/>
</dbReference>
<protein>
    <recommendedName>
        <fullName evidence="11">NADH dehydrogenase [ubiquinone] 1 alpha subcomplex subunit 13</fullName>
    </recommendedName>
</protein>
<dbReference type="InParanoid" id="F2UHY1"/>
<organism evidence="13">
    <name type="scientific">Salpingoeca rosetta (strain ATCC 50818 / BSB-021)</name>
    <dbReference type="NCBI Taxonomy" id="946362"/>
    <lineage>
        <taxon>Eukaryota</taxon>
        <taxon>Choanoflagellata</taxon>
        <taxon>Craspedida</taxon>
        <taxon>Salpingoecidae</taxon>
        <taxon>Salpingoeca</taxon>
    </lineage>
</organism>
<dbReference type="GO" id="GO:0005743">
    <property type="term" value="C:mitochondrial inner membrane"/>
    <property type="evidence" value="ECO:0007669"/>
    <property type="project" value="UniProtKB-SubCell"/>
</dbReference>
<keyword evidence="6 11" id="KW-0999">Mitochondrion inner membrane</keyword>
<dbReference type="InterPro" id="IPR009346">
    <property type="entry name" value="GRIM-19"/>
</dbReference>
<keyword evidence="7 11" id="KW-0249">Electron transport</keyword>
<proteinExistence type="inferred from homology"/>
<evidence type="ECO:0000256" key="2">
    <source>
        <dbReference type="ARBA" id="ARBA00007312"/>
    </source>
</evidence>
<dbReference type="OMA" id="YGIREQH"/>
<sequence length="129" mass="14805">MSTSTLQDRPRPGGFPTINYARNVPKRGPSGLAIVLGGAAVFVLGMYKINEGRRQRKLLHQENVNSRLVLEPFLNAEKDRRYIQQVAEQLEAESIIMRDVKGWKVGERVYNTDRFIPPAQRLDVEYKHK</sequence>
<feature type="transmembrane region" description="Helical" evidence="11">
    <location>
        <begin position="30"/>
        <end position="47"/>
    </location>
</feature>
<accession>F2UHY1</accession>
<evidence type="ECO:0000256" key="6">
    <source>
        <dbReference type="ARBA" id="ARBA00022792"/>
    </source>
</evidence>
<keyword evidence="13" id="KW-1185">Reference proteome</keyword>
<evidence type="ECO:0000256" key="10">
    <source>
        <dbReference type="ARBA" id="ARBA00023136"/>
    </source>
</evidence>
<keyword evidence="9 11" id="KW-0496">Mitochondrion</keyword>
<dbReference type="PANTHER" id="PTHR12966">
    <property type="entry name" value="NADH DEHYDROGENASE UBIQUINONE 1 ALPHA SUBCOMPLEX SUBUNIT 13"/>
    <property type="match status" value="1"/>
</dbReference>
<comment type="function">
    <text evidence="11">Complex I functions in the transfer of electrons from NADH to the respiratory chain. Accessory subunit of the mitochondrial membrane respiratory chain NADH dehydrogenase (Complex I), that is believed not to be involved in catalysis.</text>
</comment>
<evidence type="ECO:0000256" key="5">
    <source>
        <dbReference type="ARBA" id="ARBA00022692"/>
    </source>
</evidence>
<gene>
    <name evidence="12" type="ORF">PTSG_08081</name>
</gene>
<evidence type="ECO:0000256" key="8">
    <source>
        <dbReference type="ARBA" id="ARBA00022989"/>
    </source>
</evidence>
<dbReference type="KEGG" id="sre:PTSG_08081"/>
<dbReference type="PANTHER" id="PTHR12966:SF0">
    <property type="entry name" value="NADH DEHYDROGENASE [UBIQUINONE] 1 ALPHA SUBCOMPLEX SUBUNIT 13"/>
    <property type="match status" value="1"/>
</dbReference>
<keyword evidence="4 11" id="KW-0679">Respiratory chain</keyword>
<reference evidence="12" key="1">
    <citation type="submission" date="2009-08" db="EMBL/GenBank/DDBJ databases">
        <title>Annotation of Salpingoeca rosetta.</title>
        <authorList>
            <consortium name="The Broad Institute Genome Sequencing Platform"/>
            <person name="Russ C."/>
            <person name="Cuomo C."/>
            <person name="Burger G."/>
            <person name="Gray M.W."/>
            <person name="Holland P.W.H."/>
            <person name="King N."/>
            <person name="Lang F.B.F."/>
            <person name="Roger A.J."/>
            <person name="Ruiz-Trillo I."/>
            <person name="Young S.K."/>
            <person name="Zeng Q."/>
            <person name="Gargeya S."/>
            <person name="Alvarado L."/>
            <person name="Berlin A."/>
            <person name="Chapman S.B."/>
            <person name="Chen Z."/>
            <person name="Freedman E."/>
            <person name="Gellesch M."/>
            <person name="Goldberg J."/>
            <person name="Griggs A."/>
            <person name="Gujja S."/>
            <person name="Heilman E."/>
            <person name="Heiman D."/>
            <person name="Howarth C."/>
            <person name="Mehta T."/>
            <person name="Neiman D."/>
            <person name="Pearson M."/>
            <person name="Roberts A."/>
            <person name="Saif S."/>
            <person name="Shea T."/>
            <person name="Shenoy N."/>
            <person name="Sisk P."/>
            <person name="Stolte C."/>
            <person name="Sykes S."/>
            <person name="White J."/>
            <person name="Yandava C."/>
            <person name="Haas B."/>
            <person name="Nusbaum C."/>
            <person name="Birren B."/>
        </authorList>
    </citation>
    <scope>NUCLEOTIDE SEQUENCE [LARGE SCALE GENOMIC DNA]</scope>
    <source>
        <strain evidence="12">ATCC 50818</strain>
    </source>
</reference>
<evidence type="ECO:0000256" key="7">
    <source>
        <dbReference type="ARBA" id="ARBA00022982"/>
    </source>
</evidence>
<comment type="subcellular location">
    <subcellularLocation>
        <location evidence="1 11">Mitochondrion inner membrane</location>
        <topology evidence="1 11">Single-pass membrane protein</topology>
        <orientation evidence="1 11">Matrix side</orientation>
    </subcellularLocation>
</comment>
<dbReference type="GeneID" id="16071664"/>
<dbReference type="STRING" id="946362.F2UHY1"/>
<name>F2UHY1_SALR5</name>
<evidence type="ECO:0000313" key="12">
    <source>
        <dbReference type="EMBL" id="EGD76730.1"/>
    </source>
</evidence>
<keyword evidence="10 11" id="KW-0472">Membrane</keyword>
<evidence type="ECO:0000256" key="4">
    <source>
        <dbReference type="ARBA" id="ARBA00022660"/>
    </source>
</evidence>
<dbReference type="eggNOG" id="KOG3300">
    <property type="taxonomic scope" value="Eukaryota"/>
</dbReference>
<dbReference type="GO" id="GO:0045271">
    <property type="term" value="C:respiratory chain complex I"/>
    <property type="evidence" value="ECO:0007669"/>
    <property type="project" value="UniProtKB-UniRule"/>
</dbReference>
<keyword evidence="5 11" id="KW-0812">Transmembrane</keyword>
<dbReference type="Proteomes" id="UP000007799">
    <property type="component" value="Unassembled WGS sequence"/>
</dbReference>
<evidence type="ECO:0000256" key="1">
    <source>
        <dbReference type="ARBA" id="ARBA00004298"/>
    </source>
</evidence>